<name>A0ABX8AHW2_9HYPH</name>
<evidence type="ECO:0000256" key="1">
    <source>
        <dbReference type="SAM" id="MobiDB-lite"/>
    </source>
</evidence>
<gene>
    <name evidence="2" type="ORF">KGB56_13995</name>
</gene>
<dbReference type="RefSeq" id="WP_075698851.1">
    <property type="nucleotide sequence ID" value="NZ_CP074126.1"/>
</dbReference>
<keyword evidence="3" id="KW-1185">Reference proteome</keyword>
<evidence type="ECO:0000313" key="2">
    <source>
        <dbReference type="EMBL" id="QUS54503.1"/>
    </source>
</evidence>
<dbReference type="EMBL" id="CP074126">
    <property type="protein sequence ID" value="QUS54503.1"/>
    <property type="molecule type" value="Genomic_DNA"/>
</dbReference>
<protein>
    <submittedName>
        <fullName evidence="2">Uncharacterized protein</fullName>
    </submittedName>
</protein>
<sequence length="577" mass="61781">MTVPDLVYNVRANDKSRATFERNRRELQKTRRETKLLNMDMGGLGRSIGSIKGKAIAGVTAAVTALVAASKQAITEGSKLAKVADRVGLTTDELQRLRYGFELTGVAAGTTDTAMQRFSRRIGEAANGSGVLHDILKANGVQLRDSSGKMKTQGQILGEYADLIKNASSEQERLLLSFKAFDREGAGLVLALKNGSKGLDELMGKADEAGGVLDEKLLRKAEEIDDEFAKMWRTFEIGAKRATLAAVNAMDAAFNTPIAEPTLKDLQVEFSRKLPGLNRELSLAQTLGDEARIAEIEGQIDAVNARLAGIQKERQLRHAGLSDGPARRGGRRRRSKETDTPTIIPGEKTDSSGGGGSTRTKVDPYTRVLEQLKFERDLLSMNAQEQSRANALRLAGVEAASKQGQELIKVTDEIYAQTQAQKQHNEVVSLLGGIAKDSMSQFIDALGIADTAAGQLVATLAEAAAQAAFMGQGPLASLFGTSHQSNLSTALMSTFQGFFADGGVLGAGEWGFAGENGIEPVVGPAKIISNKEAFGGSERGVVVNQYIQTPDVESFRQSQGQVQGMLVDALSRGQRNR</sequence>
<accession>A0ABX8AHW2</accession>
<reference evidence="2 3" key="1">
    <citation type="journal article" date="2021" name="Angew. Chem. Int. Ed. Engl.">
        <title>A novel family of nonribosomal peptides modulate collective behavior in Pseudovibrio bacteria isolated from marine sponges.</title>
        <authorList>
            <person name="Ioca L.P."/>
            <person name="Dai Y."/>
            <person name="Kunakom S."/>
            <person name="Diaz-Espinosa J."/>
            <person name="Krunic A."/>
            <person name="Crnkovic C.M."/>
            <person name="Orjala J."/>
            <person name="Sanchez L.M."/>
            <person name="Ferreira A.G."/>
            <person name="Berlinck R.G.S."/>
            <person name="Eustaquio A.S."/>
        </authorList>
    </citation>
    <scope>NUCLEOTIDE SEQUENCE [LARGE SCALE GENOMIC DNA]</scope>
    <source>
        <strain evidence="2 3">Ab134</strain>
    </source>
</reference>
<evidence type="ECO:0000313" key="3">
    <source>
        <dbReference type="Proteomes" id="UP000680706"/>
    </source>
</evidence>
<feature type="region of interest" description="Disordered" evidence="1">
    <location>
        <begin position="316"/>
        <end position="361"/>
    </location>
</feature>
<proteinExistence type="predicted"/>
<organism evidence="2 3">
    <name type="scientific">Pseudovibrio brasiliensis</name>
    <dbReference type="NCBI Taxonomy" id="1898042"/>
    <lineage>
        <taxon>Bacteria</taxon>
        <taxon>Pseudomonadati</taxon>
        <taxon>Pseudomonadota</taxon>
        <taxon>Alphaproteobacteria</taxon>
        <taxon>Hyphomicrobiales</taxon>
        <taxon>Stappiaceae</taxon>
        <taxon>Pseudovibrio</taxon>
    </lineage>
</organism>
<dbReference type="Proteomes" id="UP000680706">
    <property type="component" value="Chromosome"/>
</dbReference>